<dbReference type="EMBL" id="JAJNCO010000004">
    <property type="protein sequence ID" value="MCD2111419.1"/>
    <property type="molecule type" value="Genomic_DNA"/>
</dbReference>
<sequence>MSPKRKPLPDQIFTTDDDGIPNGVLDFDTVNRAATRLAFELAAVCDDEAAMDRVTRQYVDTLGGVTYRYAAALALKGLVVMVLRDAVEVVEHVAPQLGLRRHLRDGAVRARENFPIGLEAEGCG</sequence>
<evidence type="ECO:0000313" key="1">
    <source>
        <dbReference type="EMBL" id="MCD2111419.1"/>
    </source>
</evidence>
<evidence type="ECO:0000313" key="2">
    <source>
        <dbReference type="Proteomes" id="UP001198630"/>
    </source>
</evidence>
<comment type="caution">
    <text evidence="1">The sequence shown here is derived from an EMBL/GenBank/DDBJ whole genome shotgun (WGS) entry which is preliminary data.</text>
</comment>
<evidence type="ECO:0008006" key="3">
    <source>
        <dbReference type="Google" id="ProtNLM"/>
    </source>
</evidence>
<gene>
    <name evidence="1" type="ORF">LQ384_09955</name>
</gene>
<proteinExistence type="predicted"/>
<dbReference type="RefSeq" id="WP_230789889.1">
    <property type="nucleotide sequence ID" value="NZ_JAJNCO010000004.1"/>
</dbReference>
<dbReference type="Proteomes" id="UP001198630">
    <property type="component" value="Unassembled WGS sequence"/>
</dbReference>
<accession>A0AAW4XEW8</accession>
<protein>
    <recommendedName>
        <fullName evidence="3">DUF222 domain-containing protein</fullName>
    </recommendedName>
</protein>
<organism evidence="1 2">
    <name type="scientific">Rhodococcus rhodochrous</name>
    <dbReference type="NCBI Taxonomy" id="1829"/>
    <lineage>
        <taxon>Bacteria</taxon>
        <taxon>Bacillati</taxon>
        <taxon>Actinomycetota</taxon>
        <taxon>Actinomycetes</taxon>
        <taxon>Mycobacteriales</taxon>
        <taxon>Nocardiaceae</taxon>
        <taxon>Rhodococcus</taxon>
    </lineage>
</organism>
<name>A0AAW4XEW8_RHORH</name>
<dbReference type="AlphaFoldDB" id="A0AAW4XEW8"/>
<reference evidence="1" key="1">
    <citation type="submission" date="2021-11" db="EMBL/GenBank/DDBJ databases">
        <title>Development of a sustainable strategy for remediation of hydrocarbon-contaminated territories based on the waste exchange concept.</title>
        <authorList>
            <person name="Elkin A."/>
        </authorList>
    </citation>
    <scope>NUCLEOTIDE SEQUENCE</scope>
    <source>
        <strain evidence="1">IEGM 757</strain>
    </source>
</reference>